<accession>A0A4Y2FPG7</accession>
<sequence length="101" mass="11650">KAASLFSAFTPVRWSATRCLWRKFVPPAKGFVWVKEKKILGAKSGIYLRRWLIKTSHPNAAAGDRCCKSRGVRTRIVKWKKDNAWTTNIPLLSLFPPPRRR</sequence>
<dbReference type="Proteomes" id="UP000499080">
    <property type="component" value="Unassembled WGS sequence"/>
</dbReference>
<comment type="caution">
    <text evidence="1">The sequence shown here is derived from an EMBL/GenBank/DDBJ whole genome shotgun (WGS) entry which is preliminary data.</text>
</comment>
<feature type="non-terminal residue" evidence="1">
    <location>
        <position position="1"/>
    </location>
</feature>
<reference evidence="1 2" key="1">
    <citation type="journal article" date="2019" name="Sci. Rep.">
        <title>Orb-weaving spider Araneus ventricosus genome elucidates the spidroin gene catalogue.</title>
        <authorList>
            <person name="Kono N."/>
            <person name="Nakamura H."/>
            <person name="Ohtoshi R."/>
            <person name="Moran D.A.P."/>
            <person name="Shinohara A."/>
            <person name="Yoshida Y."/>
            <person name="Fujiwara M."/>
            <person name="Mori M."/>
            <person name="Tomita M."/>
            <person name="Arakawa K."/>
        </authorList>
    </citation>
    <scope>NUCLEOTIDE SEQUENCE [LARGE SCALE GENOMIC DNA]</scope>
</reference>
<evidence type="ECO:0000313" key="1">
    <source>
        <dbReference type="EMBL" id="GBM43370.1"/>
    </source>
</evidence>
<gene>
    <name evidence="1" type="ORF">AVEN_166110_1</name>
</gene>
<organism evidence="1 2">
    <name type="scientific">Araneus ventricosus</name>
    <name type="common">Orbweaver spider</name>
    <name type="synonym">Epeira ventricosa</name>
    <dbReference type="NCBI Taxonomy" id="182803"/>
    <lineage>
        <taxon>Eukaryota</taxon>
        <taxon>Metazoa</taxon>
        <taxon>Ecdysozoa</taxon>
        <taxon>Arthropoda</taxon>
        <taxon>Chelicerata</taxon>
        <taxon>Arachnida</taxon>
        <taxon>Araneae</taxon>
        <taxon>Araneomorphae</taxon>
        <taxon>Entelegynae</taxon>
        <taxon>Araneoidea</taxon>
        <taxon>Araneidae</taxon>
        <taxon>Araneus</taxon>
    </lineage>
</organism>
<dbReference type="AlphaFoldDB" id="A0A4Y2FPG7"/>
<name>A0A4Y2FPG7_ARAVE</name>
<keyword evidence="2" id="KW-1185">Reference proteome</keyword>
<dbReference type="EMBL" id="BGPR01001027">
    <property type="protein sequence ID" value="GBM43370.1"/>
    <property type="molecule type" value="Genomic_DNA"/>
</dbReference>
<protein>
    <submittedName>
        <fullName evidence="1">Uncharacterized protein</fullName>
    </submittedName>
</protein>
<proteinExistence type="predicted"/>
<evidence type="ECO:0000313" key="2">
    <source>
        <dbReference type="Proteomes" id="UP000499080"/>
    </source>
</evidence>